<dbReference type="Gene3D" id="1.10.1200.10">
    <property type="entry name" value="ACP-like"/>
    <property type="match status" value="1"/>
</dbReference>
<dbReference type="GO" id="GO:0006631">
    <property type="term" value="P:fatty acid metabolic process"/>
    <property type="evidence" value="ECO:0007669"/>
    <property type="project" value="TreeGrafter"/>
</dbReference>
<dbReference type="InterPro" id="IPR001031">
    <property type="entry name" value="Thioesterase"/>
</dbReference>
<keyword evidence="2" id="KW-0596">Phosphopantetheine</keyword>
<dbReference type="EMBL" id="JAULSV010000002">
    <property type="protein sequence ID" value="KAK0651021.1"/>
    <property type="molecule type" value="Genomic_DNA"/>
</dbReference>
<dbReference type="InterPro" id="IPR036736">
    <property type="entry name" value="ACP-like_sf"/>
</dbReference>
<dbReference type="InterPro" id="IPR009081">
    <property type="entry name" value="PP-bd_ACP"/>
</dbReference>
<organism evidence="5 6">
    <name type="scientific">Cercophora newfieldiana</name>
    <dbReference type="NCBI Taxonomy" id="92897"/>
    <lineage>
        <taxon>Eukaryota</taxon>
        <taxon>Fungi</taxon>
        <taxon>Dikarya</taxon>
        <taxon>Ascomycota</taxon>
        <taxon>Pezizomycotina</taxon>
        <taxon>Sordariomycetes</taxon>
        <taxon>Sordariomycetidae</taxon>
        <taxon>Sordariales</taxon>
        <taxon>Lasiosphaeriaceae</taxon>
        <taxon>Cercophora</taxon>
    </lineage>
</organism>
<evidence type="ECO:0000256" key="3">
    <source>
        <dbReference type="ARBA" id="ARBA00022553"/>
    </source>
</evidence>
<protein>
    <recommendedName>
        <fullName evidence="4">Carrier domain-containing protein</fullName>
    </recommendedName>
</protein>
<evidence type="ECO:0000313" key="6">
    <source>
        <dbReference type="Proteomes" id="UP001174936"/>
    </source>
</evidence>
<evidence type="ECO:0000259" key="4">
    <source>
        <dbReference type="PROSITE" id="PS50075"/>
    </source>
</evidence>
<dbReference type="Gene3D" id="3.30.300.30">
    <property type="match status" value="1"/>
</dbReference>
<dbReference type="PANTHER" id="PTHR43201">
    <property type="entry name" value="ACYL-COA SYNTHETASE"/>
    <property type="match status" value="1"/>
</dbReference>
<accession>A0AA40CTK1</accession>
<comment type="caution">
    <text evidence="5">The sequence shown here is derived from an EMBL/GenBank/DDBJ whole genome shotgun (WGS) entry which is preliminary data.</text>
</comment>
<dbReference type="SMART" id="SM00823">
    <property type="entry name" value="PKS_PP"/>
    <property type="match status" value="1"/>
</dbReference>
<gene>
    <name evidence="5" type="ORF">B0T16DRAFT_386537</name>
</gene>
<dbReference type="PROSITE" id="PS50075">
    <property type="entry name" value="CARRIER"/>
    <property type="match status" value="1"/>
</dbReference>
<dbReference type="AlphaFoldDB" id="A0AA40CTK1"/>
<keyword evidence="3" id="KW-0597">Phosphoprotein</keyword>
<keyword evidence="6" id="KW-1185">Reference proteome</keyword>
<dbReference type="InterPro" id="IPR020806">
    <property type="entry name" value="PKS_PP-bd"/>
</dbReference>
<dbReference type="Gene3D" id="3.40.50.12780">
    <property type="entry name" value="N-terminal domain of ligase-like"/>
    <property type="match status" value="1"/>
</dbReference>
<dbReference type="SUPFAM" id="SSF53474">
    <property type="entry name" value="alpha/beta-Hydrolases"/>
    <property type="match status" value="1"/>
</dbReference>
<dbReference type="Pfam" id="PF00550">
    <property type="entry name" value="PP-binding"/>
    <property type="match status" value="1"/>
</dbReference>
<evidence type="ECO:0000256" key="1">
    <source>
        <dbReference type="ARBA" id="ARBA00006432"/>
    </source>
</evidence>
<dbReference type="InterPro" id="IPR045851">
    <property type="entry name" value="AMP-bd_C_sf"/>
</dbReference>
<sequence length="491" mass="53969">MTETCAGAIYNLKCPRYDTAHHLASASLGTCMPGIEMRVADDGGLEVRGDVVFMGYYRNPAATAEAFTPDGWFRTGDRATIDASGRLRLAGRAKEVININGVKFETTDVQMAVDQALGSLVGRSVVFSTRPPGSATEQVVVVHVPRARVTEVNTGSNESEILAIEDREVRAISRVKLRALFDEATPLRIPRAILEDFAATLPAAKEDIQGVDTSILSAGFTSMDLIRLKHRLDQRLGISVSVIALLQNPTARSLAKSLESQLRPAQTPTAAVEDASNSLQPGVGEVLIFLNLAHHLATLESHARPVYALRARGFEPNQSRFSNISETVSAYIAAIRSRQPQWPYALAGYSYGTMLAFGITKVLQETSTVSFLGSFNLPPHIGHRMRQLNWNMCLLHLSYFLGLTTSDYADSIEFSAPEYRSMAVDYEPQGRVRGGMDVFHAIPLRTAAASREEWLEVHLKKWNNFVGPVTQEGTLVKALAQRERECRRRGL</sequence>
<evidence type="ECO:0000313" key="5">
    <source>
        <dbReference type="EMBL" id="KAK0651021.1"/>
    </source>
</evidence>
<dbReference type="GO" id="GO:0031956">
    <property type="term" value="F:medium-chain fatty acid-CoA ligase activity"/>
    <property type="evidence" value="ECO:0007669"/>
    <property type="project" value="TreeGrafter"/>
</dbReference>
<dbReference type="InterPro" id="IPR029058">
    <property type="entry name" value="AB_hydrolase_fold"/>
</dbReference>
<comment type="similarity">
    <text evidence="1">Belongs to the ATP-dependent AMP-binding enzyme family.</text>
</comment>
<feature type="domain" description="Carrier" evidence="4">
    <location>
        <begin position="184"/>
        <end position="262"/>
    </location>
</feature>
<reference evidence="5" key="1">
    <citation type="submission" date="2023-06" db="EMBL/GenBank/DDBJ databases">
        <title>Genome-scale phylogeny and comparative genomics of the fungal order Sordariales.</title>
        <authorList>
            <consortium name="Lawrence Berkeley National Laboratory"/>
            <person name="Hensen N."/>
            <person name="Bonometti L."/>
            <person name="Westerberg I."/>
            <person name="Brannstrom I.O."/>
            <person name="Guillou S."/>
            <person name="Cros-Aarteil S."/>
            <person name="Calhoun S."/>
            <person name="Haridas S."/>
            <person name="Kuo A."/>
            <person name="Mondo S."/>
            <person name="Pangilinan J."/>
            <person name="Riley R."/>
            <person name="Labutti K."/>
            <person name="Andreopoulos B."/>
            <person name="Lipzen A."/>
            <person name="Chen C."/>
            <person name="Yanf M."/>
            <person name="Daum C."/>
            <person name="Ng V."/>
            <person name="Clum A."/>
            <person name="Steindorff A."/>
            <person name="Ohm R."/>
            <person name="Martin F."/>
            <person name="Silar P."/>
            <person name="Natvig D."/>
            <person name="Lalanne C."/>
            <person name="Gautier V."/>
            <person name="Ament-Velasquez S.L."/>
            <person name="Kruys A."/>
            <person name="Hutchinson M.I."/>
            <person name="Powell A.J."/>
            <person name="Barry K."/>
            <person name="Miller A.N."/>
            <person name="Grigoriev I.V."/>
            <person name="Debuchy R."/>
            <person name="Gladieux P."/>
            <person name="Thoren M.H."/>
            <person name="Johannesson H."/>
        </authorList>
    </citation>
    <scope>NUCLEOTIDE SEQUENCE</scope>
    <source>
        <strain evidence="5">SMH2532-1</strain>
    </source>
</reference>
<name>A0AA40CTK1_9PEZI</name>
<dbReference type="InterPro" id="IPR042099">
    <property type="entry name" value="ANL_N_sf"/>
</dbReference>
<dbReference type="Pfam" id="PF00975">
    <property type="entry name" value="Thioesterase"/>
    <property type="match status" value="1"/>
</dbReference>
<dbReference type="GO" id="GO:0031177">
    <property type="term" value="F:phosphopantetheine binding"/>
    <property type="evidence" value="ECO:0007669"/>
    <property type="project" value="InterPro"/>
</dbReference>
<dbReference type="SUPFAM" id="SSF47336">
    <property type="entry name" value="ACP-like"/>
    <property type="match status" value="1"/>
</dbReference>
<dbReference type="Proteomes" id="UP001174936">
    <property type="component" value="Unassembled WGS sequence"/>
</dbReference>
<dbReference type="PANTHER" id="PTHR43201:SF8">
    <property type="entry name" value="ACYL-COA SYNTHETASE FAMILY MEMBER 3"/>
    <property type="match status" value="1"/>
</dbReference>
<dbReference type="SUPFAM" id="SSF56801">
    <property type="entry name" value="Acetyl-CoA synthetase-like"/>
    <property type="match status" value="1"/>
</dbReference>
<dbReference type="Gene3D" id="3.40.50.1820">
    <property type="entry name" value="alpha/beta hydrolase"/>
    <property type="match status" value="1"/>
</dbReference>
<evidence type="ECO:0000256" key="2">
    <source>
        <dbReference type="ARBA" id="ARBA00022450"/>
    </source>
</evidence>
<proteinExistence type="inferred from homology"/>